<accession>A0A4P6ET05</accession>
<dbReference type="EMBL" id="CP035492">
    <property type="protein sequence ID" value="QAY65133.1"/>
    <property type="molecule type" value="Genomic_DNA"/>
</dbReference>
<protein>
    <submittedName>
        <fullName evidence="2">Uncharacterized protein</fullName>
    </submittedName>
</protein>
<reference evidence="2 3" key="1">
    <citation type="submission" date="2019-01" db="EMBL/GenBank/DDBJ databases">
        <title>Genome sequencing of strain FW100M-2.</title>
        <authorList>
            <person name="Heo J."/>
            <person name="Kim S.-J."/>
            <person name="Kim J.-S."/>
            <person name="Hong S.-B."/>
            <person name="Kwon S.-W."/>
        </authorList>
    </citation>
    <scope>NUCLEOTIDE SEQUENCE [LARGE SCALE GENOMIC DNA]</scope>
    <source>
        <strain evidence="2 3">FW100M-2</strain>
    </source>
</reference>
<dbReference type="RefSeq" id="WP_129437396.1">
    <property type="nucleotide sequence ID" value="NZ_CP035492.1"/>
</dbReference>
<proteinExistence type="predicted"/>
<feature type="region of interest" description="Disordered" evidence="1">
    <location>
        <begin position="1"/>
        <end position="68"/>
    </location>
</feature>
<evidence type="ECO:0000313" key="2">
    <source>
        <dbReference type="EMBL" id="QAY65133.1"/>
    </source>
</evidence>
<organism evidence="2 3">
    <name type="scientific">Paenibacillus protaetiae</name>
    <dbReference type="NCBI Taxonomy" id="2509456"/>
    <lineage>
        <taxon>Bacteria</taxon>
        <taxon>Bacillati</taxon>
        <taxon>Bacillota</taxon>
        <taxon>Bacilli</taxon>
        <taxon>Bacillales</taxon>
        <taxon>Paenibacillaceae</taxon>
        <taxon>Paenibacillus</taxon>
    </lineage>
</organism>
<dbReference type="KEGG" id="pprt:ET464_00745"/>
<dbReference type="Proteomes" id="UP000293568">
    <property type="component" value="Chromosome"/>
</dbReference>
<gene>
    <name evidence="2" type="ORF">ET464_00745</name>
</gene>
<keyword evidence="3" id="KW-1185">Reference proteome</keyword>
<evidence type="ECO:0000313" key="3">
    <source>
        <dbReference type="Proteomes" id="UP000293568"/>
    </source>
</evidence>
<feature type="compositionally biased region" description="Basic and acidic residues" evidence="1">
    <location>
        <begin position="34"/>
        <end position="47"/>
    </location>
</feature>
<sequence>MKREFMFPWRGGMPADTGAKLPRKPKWVLPEGQGRTEERPAVPDRQTDAGMPSAERGQPAGAGGRSFN</sequence>
<evidence type="ECO:0000256" key="1">
    <source>
        <dbReference type="SAM" id="MobiDB-lite"/>
    </source>
</evidence>
<name>A0A4P6ET05_9BACL</name>
<dbReference type="AlphaFoldDB" id="A0A4P6ET05"/>